<dbReference type="PANTHER" id="PTHR24221">
    <property type="entry name" value="ATP-BINDING CASSETTE SUB-FAMILY B"/>
    <property type="match status" value="1"/>
</dbReference>
<dbReference type="InterPro" id="IPR027417">
    <property type="entry name" value="P-loop_NTPase"/>
</dbReference>
<dbReference type="AlphaFoldDB" id="A0A4P2QUF2"/>
<evidence type="ECO:0000256" key="7">
    <source>
        <dbReference type="SAM" id="Coils"/>
    </source>
</evidence>
<keyword evidence="5 8" id="KW-1133">Transmembrane helix</keyword>
<dbReference type="Proteomes" id="UP000295497">
    <property type="component" value="Chromosome"/>
</dbReference>
<dbReference type="PROSITE" id="PS50893">
    <property type="entry name" value="ABC_TRANSPORTER_2"/>
    <property type="match status" value="1"/>
</dbReference>
<evidence type="ECO:0000313" key="12">
    <source>
        <dbReference type="Proteomes" id="UP000295497"/>
    </source>
</evidence>
<keyword evidence="4 11" id="KW-0067">ATP-binding</keyword>
<feature type="transmembrane region" description="Helical" evidence="8">
    <location>
        <begin position="121"/>
        <end position="143"/>
    </location>
</feature>
<dbReference type="GO" id="GO:0140359">
    <property type="term" value="F:ABC-type transporter activity"/>
    <property type="evidence" value="ECO:0007669"/>
    <property type="project" value="InterPro"/>
</dbReference>
<feature type="transmembrane region" description="Helical" evidence="8">
    <location>
        <begin position="263"/>
        <end position="282"/>
    </location>
</feature>
<keyword evidence="2 8" id="KW-0812">Transmembrane</keyword>
<dbReference type="InterPro" id="IPR003593">
    <property type="entry name" value="AAA+_ATPase"/>
</dbReference>
<dbReference type="GO" id="GO:0005524">
    <property type="term" value="F:ATP binding"/>
    <property type="evidence" value="ECO:0007669"/>
    <property type="project" value="UniProtKB-KW"/>
</dbReference>
<feature type="domain" description="ABC transmembrane type-1" evidence="10">
    <location>
        <begin position="18"/>
        <end position="290"/>
    </location>
</feature>
<dbReference type="EMBL" id="CP012672">
    <property type="protein sequence ID" value="AUX33945.1"/>
    <property type="molecule type" value="Genomic_DNA"/>
</dbReference>
<proteinExistence type="predicted"/>
<dbReference type="Gene3D" id="1.20.1560.10">
    <property type="entry name" value="ABC transporter type 1, transmembrane domain"/>
    <property type="match status" value="1"/>
</dbReference>
<dbReference type="PANTHER" id="PTHR24221:SF654">
    <property type="entry name" value="ATP-BINDING CASSETTE SUB-FAMILY B MEMBER 6"/>
    <property type="match status" value="1"/>
</dbReference>
<dbReference type="GO" id="GO:0016887">
    <property type="term" value="F:ATP hydrolysis activity"/>
    <property type="evidence" value="ECO:0007669"/>
    <property type="project" value="InterPro"/>
</dbReference>
<evidence type="ECO:0000256" key="3">
    <source>
        <dbReference type="ARBA" id="ARBA00022741"/>
    </source>
</evidence>
<dbReference type="InterPro" id="IPR003439">
    <property type="entry name" value="ABC_transporter-like_ATP-bd"/>
</dbReference>
<feature type="domain" description="ABC transporter" evidence="9">
    <location>
        <begin position="329"/>
        <end position="554"/>
    </location>
</feature>
<evidence type="ECO:0000256" key="6">
    <source>
        <dbReference type="ARBA" id="ARBA00023136"/>
    </source>
</evidence>
<keyword evidence="7" id="KW-0175">Coiled coil</keyword>
<dbReference type="NCBIfam" id="TIGR01194">
    <property type="entry name" value="cyc_pep_trnsptr"/>
    <property type="match status" value="1"/>
</dbReference>
<dbReference type="PROSITE" id="PS50929">
    <property type="entry name" value="ABC_TM1F"/>
    <property type="match status" value="1"/>
</dbReference>
<evidence type="ECO:0000259" key="10">
    <source>
        <dbReference type="PROSITE" id="PS50929"/>
    </source>
</evidence>
<dbReference type="RefSeq" id="WP_129577235.1">
    <property type="nucleotide sequence ID" value="NZ_CP012672.1"/>
</dbReference>
<protein>
    <submittedName>
        <fullName evidence="11">ABC transporter ATP-binding protein</fullName>
    </submittedName>
</protein>
<feature type="transmembrane region" description="Helical" evidence="8">
    <location>
        <begin position="236"/>
        <end position="257"/>
    </location>
</feature>
<gene>
    <name evidence="11" type="ORF">SOCE836_061130</name>
</gene>
<dbReference type="GO" id="GO:1904680">
    <property type="term" value="F:peptide transmembrane transporter activity"/>
    <property type="evidence" value="ECO:0007669"/>
    <property type="project" value="InterPro"/>
</dbReference>
<keyword evidence="3" id="KW-0547">Nucleotide-binding</keyword>
<evidence type="ECO:0000256" key="8">
    <source>
        <dbReference type="SAM" id="Phobius"/>
    </source>
</evidence>
<dbReference type="SUPFAM" id="SSF90123">
    <property type="entry name" value="ABC transporter transmembrane region"/>
    <property type="match status" value="1"/>
</dbReference>
<feature type="transmembrane region" description="Helical" evidence="8">
    <location>
        <begin position="149"/>
        <end position="166"/>
    </location>
</feature>
<dbReference type="SMART" id="SM00382">
    <property type="entry name" value="AAA"/>
    <property type="match status" value="1"/>
</dbReference>
<dbReference type="InterPro" id="IPR036640">
    <property type="entry name" value="ABC1_TM_sf"/>
</dbReference>
<evidence type="ECO:0000313" key="11">
    <source>
        <dbReference type="EMBL" id="AUX33945.1"/>
    </source>
</evidence>
<reference evidence="11 12" key="1">
    <citation type="submission" date="2015-09" db="EMBL/GenBank/DDBJ databases">
        <title>Sorangium comparison.</title>
        <authorList>
            <person name="Zaburannyi N."/>
            <person name="Bunk B."/>
            <person name="Overmann J."/>
            <person name="Mueller R."/>
        </authorList>
    </citation>
    <scope>NUCLEOTIDE SEQUENCE [LARGE SCALE GENOMIC DNA]</scope>
    <source>
        <strain evidence="11 12">So ce836</strain>
    </source>
</reference>
<evidence type="ECO:0000256" key="4">
    <source>
        <dbReference type="ARBA" id="ARBA00022840"/>
    </source>
</evidence>
<evidence type="ECO:0000256" key="1">
    <source>
        <dbReference type="ARBA" id="ARBA00004651"/>
    </source>
</evidence>
<dbReference type="InterPro" id="IPR005898">
    <property type="entry name" value="Cyc_pep_transpt_SyrD/YojI"/>
</dbReference>
<organism evidence="11 12">
    <name type="scientific">Sorangium cellulosum</name>
    <name type="common">Polyangium cellulosum</name>
    <dbReference type="NCBI Taxonomy" id="56"/>
    <lineage>
        <taxon>Bacteria</taxon>
        <taxon>Pseudomonadati</taxon>
        <taxon>Myxococcota</taxon>
        <taxon>Polyangia</taxon>
        <taxon>Polyangiales</taxon>
        <taxon>Polyangiaceae</taxon>
        <taxon>Sorangium</taxon>
    </lineage>
</organism>
<name>A0A4P2QUF2_SORCE</name>
<dbReference type="Pfam" id="PF00005">
    <property type="entry name" value="ABC_tran"/>
    <property type="match status" value="1"/>
</dbReference>
<evidence type="ECO:0000256" key="5">
    <source>
        <dbReference type="ARBA" id="ARBA00022989"/>
    </source>
</evidence>
<dbReference type="InterPro" id="IPR039421">
    <property type="entry name" value="Type_1_exporter"/>
</dbReference>
<accession>A0A4P2QUF2</accession>
<keyword evidence="6 8" id="KW-0472">Membrane</keyword>
<dbReference type="SUPFAM" id="SSF52540">
    <property type="entry name" value="P-loop containing nucleoside triphosphate hydrolases"/>
    <property type="match status" value="1"/>
</dbReference>
<feature type="transmembrane region" description="Helical" evidence="8">
    <location>
        <begin position="18"/>
        <end position="39"/>
    </location>
</feature>
<feature type="transmembrane region" description="Helical" evidence="8">
    <location>
        <begin position="51"/>
        <end position="69"/>
    </location>
</feature>
<dbReference type="GO" id="GO:0005886">
    <property type="term" value="C:plasma membrane"/>
    <property type="evidence" value="ECO:0007669"/>
    <property type="project" value="UniProtKB-SubCell"/>
</dbReference>
<evidence type="ECO:0000256" key="2">
    <source>
        <dbReference type="ARBA" id="ARBA00022692"/>
    </source>
</evidence>
<dbReference type="Gene3D" id="3.40.50.300">
    <property type="entry name" value="P-loop containing nucleotide triphosphate hydrolases"/>
    <property type="match status" value="1"/>
</dbReference>
<dbReference type="GO" id="GO:0015833">
    <property type="term" value="P:peptide transport"/>
    <property type="evidence" value="ECO:0007669"/>
    <property type="project" value="InterPro"/>
</dbReference>
<dbReference type="InterPro" id="IPR011527">
    <property type="entry name" value="ABC1_TM_dom"/>
</dbReference>
<sequence>MTLVDLITSEAATERRGLLAAASLAGVANALVILLVNVIVQSNDSSDMRSFAMYVLAIVLFVLGARHTCHRTVHIIESGLHRIKARVVDKIERAELQGIERLGTAEIYDRITENVSVVSDAAAPIALCLQSLCILAFATLYIAWLSPTAFMVIAALTAVGVSIYLSNKKEIKRCLRDAARTRVAFFDLIMDLLDGFKEAKFSRRRSREIAEDIVQTSDSLRVITARANILFGENTIFASCLLFAVLGGIIFILPRYRVIDAPLLSQLVAGVIFVWGPLGMLLNTSQAYIRSNVALAQIMLLEEKLDAATREGAALSDAVDPWTGRFTAIEAMNVEYHYASEPGGGGFHVGPVSLTVTAGEVVFIVGGNGSGKSTFLKVLTGLYPPSAGVLRVDGVLVQPGNVAPYREMISAIFSDFHLFTKLYGLVGVDEASVHRLLGQMQLDGKTSFAQQRFTRRDLSTGQRKRLAMIVALLEDRPICVFDEWAADQDPEFRKYFYEELIPALKRQGKTVIAVSHDDRYFRCADRVVTMEAGKILAIERTAKDSIRTDAGPSA</sequence>
<feature type="coiled-coil region" evidence="7">
    <location>
        <begin position="291"/>
        <end position="318"/>
    </location>
</feature>
<comment type="subcellular location">
    <subcellularLocation>
        <location evidence="1">Cell membrane</location>
        <topology evidence="1">Multi-pass membrane protein</topology>
    </subcellularLocation>
</comment>
<evidence type="ECO:0000259" key="9">
    <source>
        <dbReference type="PROSITE" id="PS50893"/>
    </source>
</evidence>